<dbReference type="SUPFAM" id="SSF75217">
    <property type="entry name" value="alpha/beta knot"/>
    <property type="match status" value="1"/>
</dbReference>
<dbReference type="OrthoDB" id="9789043at2"/>
<comment type="catalytic activity">
    <reaction evidence="6">
        <text>cytidine(34) in tRNA + S-adenosyl-L-methionine = 2'-O-methylcytidine(34) in tRNA + S-adenosyl-L-homocysteine + H(+)</text>
        <dbReference type="Rhea" id="RHEA:43084"/>
        <dbReference type="Rhea" id="RHEA-COMP:10331"/>
        <dbReference type="Rhea" id="RHEA-COMP:10332"/>
        <dbReference type="ChEBI" id="CHEBI:15378"/>
        <dbReference type="ChEBI" id="CHEBI:57856"/>
        <dbReference type="ChEBI" id="CHEBI:59789"/>
        <dbReference type="ChEBI" id="CHEBI:74495"/>
        <dbReference type="ChEBI" id="CHEBI:82748"/>
        <dbReference type="EC" id="2.1.1.207"/>
    </reaction>
</comment>
<protein>
    <recommendedName>
        <fullName evidence="6">Putative tRNA (cytidine(34)-2'-O)-methyltransferase</fullName>
        <ecNumber evidence="6">2.1.1.207</ecNumber>
    </recommendedName>
    <alternativeName>
        <fullName evidence="6">tRNA (cytidine/uridine-2'-O-)-methyltransferase</fullName>
    </alternativeName>
</protein>
<feature type="binding site" evidence="6 7">
    <location>
        <position position="135"/>
    </location>
    <ligand>
        <name>S-adenosyl-L-methionine</name>
        <dbReference type="ChEBI" id="CHEBI:59789"/>
    </ligand>
</feature>
<reference evidence="10 11" key="1">
    <citation type="submission" date="2019-02" db="EMBL/GenBank/DDBJ databases">
        <title>Deep-cultivation of Planctomycetes and their phenomic and genomic characterization uncovers novel biology.</title>
        <authorList>
            <person name="Wiegand S."/>
            <person name="Jogler M."/>
            <person name="Boedeker C."/>
            <person name="Pinto D."/>
            <person name="Vollmers J."/>
            <person name="Rivas-Marin E."/>
            <person name="Kohn T."/>
            <person name="Peeters S.H."/>
            <person name="Heuer A."/>
            <person name="Rast P."/>
            <person name="Oberbeckmann S."/>
            <person name="Bunk B."/>
            <person name="Jeske O."/>
            <person name="Meyerdierks A."/>
            <person name="Storesund J.E."/>
            <person name="Kallscheuer N."/>
            <person name="Luecker S."/>
            <person name="Lage O.M."/>
            <person name="Pohl T."/>
            <person name="Merkel B.J."/>
            <person name="Hornburger P."/>
            <person name="Mueller R.-W."/>
            <person name="Bruemmer F."/>
            <person name="Labrenz M."/>
            <person name="Spormann A.M."/>
            <person name="Op den Camp H."/>
            <person name="Overmann J."/>
            <person name="Amann R."/>
            <person name="Jetten M.S.M."/>
            <person name="Mascher T."/>
            <person name="Medema M.H."/>
            <person name="Devos D.P."/>
            <person name="Kaster A.-K."/>
            <person name="Ovreas L."/>
            <person name="Rohde M."/>
            <person name="Galperin M.Y."/>
            <person name="Jogler C."/>
        </authorList>
    </citation>
    <scope>NUCLEOTIDE SEQUENCE [LARGE SCALE GENOMIC DNA]</scope>
    <source>
        <strain evidence="10 11">Pla163</strain>
    </source>
</reference>
<evidence type="ECO:0000313" key="11">
    <source>
        <dbReference type="Proteomes" id="UP000319342"/>
    </source>
</evidence>
<keyword evidence="1 6" id="KW-0963">Cytoplasm</keyword>
<evidence type="ECO:0000256" key="1">
    <source>
        <dbReference type="ARBA" id="ARBA00022490"/>
    </source>
</evidence>
<dbReference type="HAMAP" id="MF_01885">
    <property type="entry name" value="tRNA_methyltr_TrmL"/>
    <property type="match status" value="1"/>
</dbReference>
<feature type="region of interest" description="Disordered" evidence="8">
    <location>
        <begin position="161"/>
        <end position="185"/>
    </location>
</feature>
<evidence type="ECO:0000256" key="2">
    <source>
        <dbReference type="ARBA" id="ARBA00022603"/>
    </source>
</evidence>
<feature type="binding site" evidence="6 7">
    <location>
        <position position="106"/>
    </location>
    <ligand>
        <name>S-adenosyl-L-methionine</name>
        <dbReference type="ChEBI" id="CHEBI:59789"/>
    </ligand>
</feature>
<dbReference type="PIRSF" id="PIRSF029256">
    <property type="entry name" value="SpoU_TrmH_prd"/>
    <property type="match status" value="1"/>
</dbReference>
<feature type="binding site" evidence="6 7">
    <location>
        <position position="127"/>
    </location>
    <ligand>
        <name>S-adenosyl-L-methionine</name>
        <dbReference type="ChEBI" id="CHEBI:59789"/>
    </ligand>
</feature>
<dbReference type="Gene3D" id="3.40.1280.10">
    <property type="match status" value="1"/>
</dbReference>
<feature type="domain" description="tRNA/rRNA methyltransferase SpoU type" evidence="9">
    <location>
        <begin position="2"/>
        <end position="147"/>
    </location>
</feature>
<evidence type="ECO:0000256" key="5">
    <source>
        <dbReference type="ARBA" id="ARBA00022694"/>
    </source>
</evidence>
<dbReference type="EC" id="2.1.1.207" evidence="6"/>
<dbReference type="InterPro" id="IPR029028">
    <property type="entry name" value="Alpha/beta_knot_MTases"/>
</dbReference>
<name>A0A518CX88_9BACT</name>
<comment type="catalytic activity">
    <reaction evidence="6">
        <text>5-carboxymethylaminomethyluridine(34) in tRNA(Leu) + S-adenosyl-L-methionine = 5-carboxymethylaminomethyl-2'-O-methyluridine(34) in tRNA(Leu) + S-adenosyl-L-homocysteine + H(+)</text>
        <dbReference type="Rhea" id="RHEA:43088"/>
        <dbReference type="Rhea" id="RHEA-COMP:10333"/>
        <dbReference type="Rhea" id="RHEA-COMP:10334"/>
        <dbReference type="ChEBI" id="CHEBI:15378"/>
        <dbReference type="ChEBI" id="CHEBI:57856"/>
        <dbReference type="ChEBI" id="CHEBI:59789"/>
        <dbReference type="ChEBI" id="CHEBI:74508"/>
        <dbReference type="ChEBI" id="CHEBI:74511"/>
        <dbReference type="EC" id="2.1.1.207"/>
    </reaction>
</comment>
<evidence type="ECO:0000256" key="6">
    <source>
        <dbReference type="HAMAP-Rule" id="MF_01885"/>
    </source>
</evidence>
<comment type="function">
    <text evidence="6">Could methylate the ribose at the nucleotide 34 wobble position in tRNA.</text>
</comment>
<dbReference type="GO" id="GO:0002130">
    <property type="term" value="P:wobble position ribose methylation"/>
    <property type="evidence" value="ECO:0007669"/>
    <property type="project" value="TreeGrafter"/>
</dbReference>
<dbReference type="AlphaFoldDB" id="A0A518CX88"/>
<dbReference type="Proteomes" id="UP000319342">
    <property type="component" value="Chromosome"/>
</dbReference>
<dbReference type="RefSeq" id="WP_145184253.1">
    <property type="nucleotide sequence ID" value="NZ_CP036290.1"/>
</dbReference>
<dbReference type="InterPro" id="IPR001537">
    <property type="entry name" value="SpoU_MeTrfase"/>
</dbReference>
<evidence type="ECO:0000259" key="9">
    <source>
        <dbReference type="Pfam" id="PF00588"/>
    </source>
</evidence>
<dbReference type="InterPro" id="IPR016914">
    <property type="entry name" value="TrmL"/>
</dbReference>
<keyword evidence="2 6" id="KW-0489">Methyltransferase</keyword>
<dbReference type="PANTHER" id="PTHR42971">
    <property type="entry name" value="TRNA (CYTIDINE(34)-2'-O)-METHYLTRANSFERASE"/>
    <property type="match status" value="1"/>
</dbReference>
<comment type="similarity">
    <text evidence="6">Belongs to the class IV-like SAM-binding methyltransferase superfamily. RNA methyltransferase TrmH family. TrmL subfamily.</text>
</comment>
<dbReference type="InterPro" id="IPR029026">
    <property type="entry name" value="tRNA_m1G_MTases_N"/>
</dbReference>
<dbReference type="GO" id="GO:0003723">
    <property type="term" value="F:RNA binding"/>
    <property type="evidence" value="ECO:0007669"/>
    <property type="project" value="InterPro"/>
</dbReference>
<dbReference type="PANTHER" id="PTHR42971:SF1">
    <property type="entry name" value="TRNA (CYTIDINE(34)-2'-O)-METHYLTRANSFERASE"/>
    <property type="match status" value="1"/>
</dbReference>
<dbReference type="CDD" id="cd18094">
    <property type="entry name" value="SpoU-like_TrmL"/>
    <property type="match status" value="1"/>
</dbReference>
<feature type="compositionally biased region" description="Basic and acidic residues" evidence="8">
    <location>
        <begin position="161"/>
        <end position="172"/>
    </location>
</feature>
<comment type="subcellular location">
    <subcellularLocation>
        <location evidence="6">Cytoplasm</location>
    </subcellularLocation>
</comment>
<evidence type="ECO:0000256" key="8">
    <source>
        <dbReference type="SAM" id="MobiDB-lite"/>
    </source>
</evidence>
<dbReference type="GO" id="GO:0141102">
    <property type="term" value="F:tRNA (5-carboxymethylaminomethyluridine(34)-2'-O)-methyltransferase activity"/>
    <property type="evidence" value="ECO:0007669"/>
    <property type="project" value="RHEA"/>
</dbReference>
<evidence type="ECO:0000256" key="7">
    <source>
        <dbReference type="PIRSR" id="PIRSR029256-1"/>
    </source>
</evidence>
<comment type="caution">
    <text evidence="6">Lacks conserved residue(s) required for the propagation of feature annotation.</text>
</comment>
<proteinExistence type="inferred from homology"/>
<dbReference type="Pfam" id="PF00588">
    <property type="entry name" value="SpoU_methylase"/>
    <property type="match status" value="1"/>
</dbReference>
<gene>
    <name evidence="10" type="primary">trmL</name>
    <name evidence="10" type="ORF">Pla163_09350</name>
</gene>
<dbReference type="EMBL" id="CP036290">
    <property type="protein sequence ID" value="QDU83834.1"/>
    <property type="molecule type" value="Genomic_DNA"/>
</dbReference>
<keyword evidence="4 6" id="KW-0949">S-adenosyl-L-methionine</keyword>
<dbReference type="GO" id="GO:0141098">
    <property type="term" value="F:tRNA (cytidine(34)-2'-O)-methyltransferase activity"/>
    <property type="evidence" value="ECO:0007669"/>
    <property type="project" value="RHEA"/>
</dbReference>
<evidence type="ECO:0000256" key="3">
    <source>
        <dbReference type="ARBA" id="ARBA00022679"/>
    </source>
</evidence>
<evidence type="ECO:0000313" key="10">
    <source>
        <dbReference type="EMBL" id="QDU83834.1"/>
    </source>
</evidence>
<keyword evidence="3 6" id="KW-0808">Transferase</keyword>
<accession>A0A518CX88</accession>
<keyword evidence="5 6" id="KW-0819">tRNA processing</keyword>
<sequence>MEIVLVHPQIPHNTGCIARTAAATGVRLHLVEPLGYSLEDRYLKRAGLDYWPLVDLFVHRDWGAAAAHLSRGSDRDLVDRLRPFSARGGTSLFESRFRPDDVLLFGCESHGLPEDLLERAARGRVYIPVREGVRSLNLASAACVGLYTAMVAAGLPLPDNDGVHSPHPRQADGLRPTDVARHPEP</sequence>
<dbReference type="GO" id="GO:0005737">
    <property type="term" value="C:cytoplasm"/>
    <property type="evidence" value="ECO:0007669"/>
    <property type="project" value="UniProtKB-SubCell"/>
</dbReference>
<evidence type="ECO:0000256" key="4">
    <source>
        <dbReference type="ARBA" id="ARBA00022691"/>
    </source>
</evidence>
<organism evidence="10 11">
    <name type="scientific">Rohdeia mirabilis</name>
    <dbReference type="NCBI Taxonomy" id="2528008"/>
    <lineage>
        <taxon>Bacteria</taxon>
        <taxon>Pseudomonadati</taxon>
        <taxon>Planctomycetota</taxon>
        <taxon>Planctomycetia</taxon>
        <taxon>Planctomycetia incertae sedis</taxon>
        <taxon>Rohdeia</taxon>
    </lineage>
</organism>
<keyword evidence="11" id="KW-1185">Reference proteome</keyword>